<evidence type="ECO:0000256" key="3">
    <source>
        <dbReference type="ARBA" id="ARBA00007200"/>
    </source>
</evidence>
<feature type="transmembrane region" description="Helical" evidence="17">
    <location>
        <begin position="1955"/>
        <end position="1975"/>
    </location>
</feature>
<dbReference type="CDD" id="cd00054">
    <property type="entry name" value="EGF_CA"/>
    <property type="match status" value="1"/>
</dbReference>
<feature type="domain" description="Fibronectin type-III" evidence="19">
    <location>
        <begin position="878"/>
        <end position="967"/>
    </location>
</feature>
<dbReference type="InterPro" id="IPR011011">
    <property type="entry name" value="Znf_FYVE_PHD"/>
</dbReference>
<feature type="region of interest" description="Disordered" evidence="16">
    <location>
        <begin position="1266"/>
        <end position="1301"/>
    </location>
</feature>
<dbReference type="SUPFAM" id="SSF57903">
    <property type="entry name" value="FYVE/PHD zinc finger"/>
    <property type="match status" value="1"/>
</dbReference>
<dbReference type="InterPro" id="IPR046791">
    <property type="entry name" value="Polycystin_dom"/>
</dbReference>
<dbReference type="SUPFAM" id="SSF49265">
    <property type="entry name" value="Fibronectin type III"/>
    <property type="match status" value="2"/>
</dbReference>
<feature type="domain" description="Fibronectin type-III" evidence="19">
    <location>
        <begin position="712"/>
        <end position="803"/>
    </location>
</feature>
<feature type="region of interest" description="Disordered" evidence="16">
    <location>
        <begin position="1097"/>
        <end position="1163"/>
    </location>
</feature>
<dbReference type="SMART" id="SM00303">
    <property type="entry name" value="GPS"/>
    <property type="match status" value="1"/>
</dbReference>
<evidence type="ECO:0000313" key="21">
    <source>
        <dbReference type="Proteomes" id="UP000838412"/>
    </source>
</evidence>
<name>A0A8J9ZVP5_BRALA</name>
<dbReference type="PANTHER" id="PTHR10877">
    <property type="entry name" value="POLYCYSTIN FAMILY MEMBER"/>
    <property type="match status" value="1"/>
</dbReference>
<dbReference type="InterPro" id="IPR001024">
    <property type="entry name" value="PLAT/LH2_dom"/>
</dbReference>
<dbReference type="FunFam" id="2.60.220.50:FF:000035">
    <property type="entry name" value="Uncharacterized protein"/>
    <property type="match status" value="1"/>
</dbReference>
<keyword evidence="13" id="KW-0325">Glycoprotein</keyword>
<evidence type="ECO:0000256" key="5">
    <source>
        <dbReference type="ARBA" id="ARBA00022692"/>
    </source>
</evidence>
<evidence type="ECO:0000259" key="18">
    <source>
        <dbReference type="PROSITE" id="PS50095"/>
    </source>
</evidence>
<feature type="transmembrane region" description="Helical" evidence="17">
    <location>
        <begin position="1644"/>
        <end position="1664"/>
    </location>
</feature>
<keyword evidence="10 17" id="KW-1133">Transmembrane helix</keyword>
<dbReference type="SMART" id="SM00179">
    <property type="entry name" value="EGF_CA"/>
    <property type="match status" value="2"/>
</dbReference>
<keyword evidence="9" id="KW-0862">Zinc</keyword>
<dbReference type="OrthoDB" id="10049068at2759"/>
<feature type="transmembrane region" description="Helical" evidence="17">
    <location>
        <begin position="2381"/>
        <end position="2398"/>
    </location>
</feature>
<evidence type="ECO:0000313" key="20">
    <source>
        <dbReference type="EMBL" id="CAH1264486.1"/>
    </source>
</evidence>
<evidence type="ECO:0000256" key="8">
    <source>
        <dbReference type="ARBA" id="ARBA00022771"/>
    </source>
</evidence>
<dbReference type="InterPro" id="IPR013083">
    <property type="entry name" value="Znf_RING/FYVE/PHD"/>
</dbReference>
<dbReference type="Gene3D" id="2.60.220.50">
    <property type="match status" value="1"/>
</dbReference>
<dbReference type="InterPro" id="IPR013122">
    <property type="entry name" value="PKD1_2_channel"/>
</dbReference>
<keyword evidence="21" id="KW-1185">Reference proteome</keyword>
<dbReference type="Gene3D" id="2.60.40.10">
    <property type="entry name" value="Immunoglobulins"/>
    <property type="match status" value="4"/>
</dbReference>
<keyword evidence="6" id="KW-0479">Metal-binding</keyword>
<keyword evidence="4" id="KW-1003">Cell membrane</keyword>
<dbReference type="SMART" id="SM00181">
    <property type="entry name" value="EGF"/>
    <property type="match status" value="3"/>
</dbReference>
<evidence type="ECO:0000256" key="9">
    <source>
        <dbReference type="ARBA" id="ARBA00022833"/>
    </source>
</evidence>
<dbReference type="Pfam" id="PF14670">
    <property type="entry name" value="FXa_inhibition"/>
    <property type="match status" value="1"/>
</dbReference>
<dbReference type="SUPFAM" id="SSF57196">
    <property type="entry name" value="EGF/Laminin"/>
    <property type="match status" value="1"/>
</dbReference>
<feature type="compositionally biased region" description="Polar residues" evidence="16">
    <location>
        <begin position="1131"/>
        <end position="1161"/>
    </location>
</feature>
<feature type="disulfide bond" evidence="14">
    <location>
        <begin position="2192"/>
        <end position="2205"/>
    </location>
</feature>
<dbReference type="InterPro" id="IPR000742">
    <property type="entry name" value="EGF"/>
</dbReference>
<dbReference type="Gene3D" id="2.60.60.20">
    <property type="entry name" value="PLAT/LH2 domain"/>
    <property type="match status" value="1"/>
</dbReference>
<evidence type="ECO:0000256" key="10">
    <source>
        <dbReference type="ARBA" id="ARBA00022989"/>
    </source>
</evidence>
<dbReference type="GO" id="GO:0050982">
    <property type="term" value="P:detection of mechanical stimulus"/>
    <property type="evidence" value="ECO:0007669"/>
    <property type="project" value="TreeGrafter"/>
</dbReference>
<dbReference type="FunFam" id="2.60.40.10:FF:002825">
    <property type="match status" value="1"/>
</dbReference>
<dbReference type="Gene3D" id="3.30.40.10">
    <property type="entry name" value="Zinc/RING finger domain, C3HC4 (zinc finger)"/>
    <property type="match status" value="1"/>
</dbReference>
<reference evidence="20" key="1">
    <citation type="submission" date="2022-01" db="EMBL/GenBank/DDBJ databases">
        <authorList>
            <person name="Braso-Vives M."/>
        </authorList>
    </citation>
    <scope>NUCLEOTIDE SEQUENCE</scope>
</reference>
<dbReference type="PROSITE" id="PS50853">
    <property type="entry name" value="FN3"/>
    <property type="match status" value="4"/>
</dbReference>
<dbReference type="GO" id="GO:0005886">
    <property type="term" value="C:plasma membrane"/>
    <property type="evidence" value="ECO:0007669"/>
    <property type="project" value="UniProtKB-SubCell"/>
</dbReference>
<dbReference type="InterPro" id="IPR003961">
    <property type="entry name" value="FN3_dom"/>
</dbReference>
<evidence type="ECO:0000256" key="14">
    <source>
        <dbReference type="PIRSR" id="PIRSR603915-2"/>
    </source>
</evidence>
<protein>
    <submittedName>
        <fullName evidence="20">PKD1L3 protein</fullName>
    </submittedName>
</protein>
<feature type="transmembrane region" description="Helical" evidence="17">
    <location>
        <begin position="2087"/>
        <end position="2105"/>
    </location>
</feature>
<dbReference type="InterPro" id="IPR001881">
    <property type="entry name" value="EGF-like_Ca-bd_dom"/>
</dbReference>
<dbReference type="GO" id="GO:0005262">
    <property type="term" value="F:calcium channel activity"/>
    <property type="evidence" value="ECO:0007669"/>
    <property type="project" value="TreeGrafter"/>
</dbReference>
<dbReference type="Pfam" id="PF01825">
    <property type="entry name" value="GPS"/>
    <property type="match status" value="1"/>
</dbReference>
<feature type="compositionally biased region" description="Basic and acidic residues" evidence="16">
    <location>
        <begin position="1281"/>
        <end position="1301"/>
    </location>
</feature>
<sequence length="2958" mass="327096">MFFCTDRRRDGLSATCRDRLAMAGRNRRATRSRLVSAGIACWLLIVTGTSAPAAAAGNHAFEVLRTANQLYEPQAYDGVNFFVIEARLPANGLSASENWCRDYENLCAGYGLHPTGCGAPWAVAGGMYSTPDHIRCATSFRSNTELGNMLSCPPDREIFKVAELAFPTSTQDYHWQRTFGFGECRIADGYCGRDISNSALGIVSVSDAVPGNGDQTVYTVCVDDYATASPASNGGCEHFWHGQSTCSCRLGFVLMSDGRSCAVGSSAFQVLRSKKQEFNGLDFFVIEARLPADGLSAFDNWCLDYMYLCAGYGLRPTGCGEDAYVPPIALTTERCVTEYNSDRYIDNSFGCNPYNRIAELANLAFSVGATAARSFGFSDCHENYCRRDIQDSRNGKHAFEVLRTTNHNFWDQDYFAIEARLPDDGTAASESWCRDYGNLCAEYGVNATRCGWTEQCSLDEEYKASRDPHVRHCPSSNEHVARVVDAAFDLGSVTDLNERSFGFNLCESGTGCRRSIYDSSALFSTAAVTSGSTARTVYTVCLDGCANENGGCAQNCTSLEGGAYDCSCTQGFVLMADLHGCEDCGHCQGGHVNCDPVSGVCSAGCLDGWKTWRCNEPVDPPMSLNVTDITDEGFNVTWIPSPDPDLQGYRVVVSTLDVITAFNQSTDQTWLQVVGLTLETDYVIRVRVLVLSGGLWSRSIAATINATTIMSSSTDLEFVNVTETTSKLKFTWVPPDAVVTGYRVMYGQGEATEQLTPSPGPGERSALLEGLQPDTMYKVEIITIGLRRESLPLTGFNATEPDECATVNGWCDQICTNVPGSYRCFCRQGFVLMADAHGCGVCGHCQGGDVHCDTMSGVCSAGCQDGWKTRLCNEAVESPINLAVSDITDKGFNITWSPSPDPDLHEYRVVVSTLDRKAAFDQNTDQTSLLVLELSPESDYVISVTSLFLTDGWRSQSETAVIQTSTEMSSSTDLRFMDVTETTLMFTWVPPDAAVTGYRITYGQEEATEQLFPSPDPGERSAVILGLQPDTMYKVEIITIGVQRESAPLVGHQTTAATVLSTTTSATSTSETAATTNRTSLMTTFFISLVTSTTPADTLDTTSVREPLNLGGDKLDDSESDDEQSDDDSLAQITTGTSEETREGIQQTSTISPGGSKTTPADQAPVDILDSIYADAFSPDPEDVLERLARDMADDDVGDVGIEQPTSAAEEKSQITALDVLKSITSKFNQLDMFDPSTVESVGGFFPVPMAALVESVATLLYEPEGDAEEDDVNLQPAPVDDDHVSPEERAQEAKQAMEEQRDEKEMIVQKSNQVLDDLFNAVADPMRPGAPPVTIDRGGVTLRAQKISGSKSGSKVVQTENGGFQFPSQTALFQEHPPHNLTVKVIEYQQNPYTWGRGEYQARSSVMELTLRRKNYKPLVFNNLTDDFIITVPGKTRNKPANKTITYPLPGNRSSSYHLLNLNNTAEGFLVTITPLNSSVVYSVSGMYGGRPDDQNYDVRTETYVLPEECSLVETLRGDGHGSAKTEARMFIKGKKEPVDYYVRVQVLGPATECDINARTDETNALTNGFYSYHIQWARLSCVFWSETPDAWRPDGCTISDQSTYNSISCHCNHLTAFGSDFATPPDTVDFGALTLRDLRDNGAVLTTIFVEFCLFLLTLVTLKVTDLRSRKKKNPSVKLDNLQDDFRYRLQVWTGTAKHAGTESTVAFNLFGDAATSGVRVVSITEKVFTQGSRVTLNFSTTEQLGNVELLQLMHDNSGEGSHASWNVDRAAVQDLISGKLSYFFCGEWLAADRGDGQVAKTFPVATEEDLRSFGFLFPASLRRSLLEEHLFLSVAIMPEGSTFTRIERLGCCLSFLTVSMVSSAMWLSDENATQVVQAVSLGPFSFTLNTVYTGIMTSITCLPVVMAIVLLFQYSRPSIKGGRRARDVETAGPAAAPTQQGPTKGLPHWCKYVAWVLVVLSAVGSAIFTVLYSLEWGKDKSERWLSAYFTTFLADISLLQPVKILVLAIIFSSIFQRYTLKMIFEIEGDTAFLQDTTVASQNRTGFDSGRFRVKKKMERLSQTSLGKIDESRRKRNRDKRIGNVLRDIVLSCAHLLLALTIINAHHNINPAFHQTQSAAENFVQSVDDVTEPSALWPWLTETVLGSFYPETSYNDDKPRWWEKVFTTDMQSVLVSPPSLIQARVKSGLCTVPATMQNLFYECMAEYGEDTRDTGVFQKGWKRVTNMSEVESKAPGWSYRPSGYTIKPVFGAKTQYWGDGFSLDLGKSADEMRTILAELKTNRWLDKRTRAVILEEFVYNGNLDMFTSVTVVIEFTEMYGVFSHRHLHTFRLHQQPGTIGYIYVLLEIIYVIILLYSLWKEAKAARAAGLAYLKEPWNIFEIFNFILTFTIIALYATNRVYGSKILAAVKQGKDSLPYLRSVVNINVVYGWFLSFLAFVNIMKFLRLLRFNPLLSKLMSVFRGMAVEFSAFIFYFFLCFSGFGISAYLMFGTTATTYRSITSSFSTLFQMSLGFFDYTELWDANPILGPIFFITFICFMFLVLMNIAMAIIDRALPDVRDHVMSEEDRFFIEGLWERFTSLLGVQQVPVTDVDTVDRLHDSLIEVEIQVERLWLKRRSLFNCRRGACKTGILGLSGCLIVVSERIVRTADLPTEPDFVSPVKNIFKDADEERSASRGNIPVNVIRPSSQTAVDESGKNAPVESTPSSSDRHDEVNATKHKDTVAVKSTVSLPLGETLAYNHIKAAQSLLRRKYPALQGLEDPVFGLYEVGFAMMTGKGLQIHHSGNMHWVMSSFTDGQVCLYDSLGDTMTGSLQIQLCQSYAAFADQETNVLPVLIPEVQRQWNDNDSGLFAIAWAVDIAEGQDVIRVVYDEGKMRSHLEMCFKEEKLTPFPRLTSRRKRVGPTNAHRISLVCHCEQGGRLGRMERCRACRRIFHVSCLADSPSRGGKWACGDCAM</sequence>
<feature type="transmembrane region" description="Helical" evidence="17">
    <location>
        <begin position="2528"/>
        <end position="2553"/>
    </location>
</feature>
<keyword evidence="11 17" id="KW-0472">Membrane</keyword>
<keyword evidence="8" id="KW-0863">Zinc-finger</keyword>
<dbReference type="FunFam" id="2.60.40.10:FF:002568">
    <property type="entry name" value="Uncharacterized protein"/>
    <property type="match status" value="1"/>
</dbReference>
<evidence type="ECO:0000256" key="4">
    <source>
        <dbReference type="ARBA" id="ARBA00022475"/>
    </source>
</evidence>
<dbReference type="PROSITE" id="PS01187">
    <property type="entry name" value="EGF_CA"/>
    <property type="match status" value="1"/>
</dbReference>
<keyword evidence="5 17" id="KW-0812">Transmembrane</keyword>
<feature type="transmembrane region" description="Helical" evidence="17">
    <location>
        <begin position="2342"/>
        <end position="2361"/>
    </location>
</feature>
<feature type="domain" description="Fibronectin type-III" evidence="19">
    <location>
        <begin position="620"/>
        <end position="707"/>
    </location>
</feature>
<comment type="caution">
    <text evidence="15">Lacks conserved residue(s) required for the propagation of feature annotation.</text>
</comment>
<dbReference type="InterPro" id="IPR001965">
    <property type="entry name" value="Znf_PHD"/>
</dbReference>
<evidence type="ECO:0000256" key="13">
    <source>
        <dbReference type="ARBA" id="ARBA00023180"/>
    </source>
</evidence>
<dbReference type="FunFam" id="2.10.25.10:FF:000931">
    <property type="entry name" value="Uncharacterized protein"/>
    <property type="match status" value="1"/>
</dbReference>
<dbReference type="InterPro" id="IPR018097">
    <property type="entry name" value="EGF_Ca-bd_CS"/>
</dbReference>
<dbReference type="PRINTS" id="PR01433">
    <property type="entry name" value="POLYCYSTIN2"/>
</dbReference>
<feature type="transmembrane region" description="Helical" evidence="17">
    <location>
        <begin position="2430"/>
        <end position="2450"/>
    </location>
</feature>
<dbReference type="Gene3D" id="2.10.25.10">
    <property type="entry name" value="Laminin"/>
    <property type="match status" value="3"/>
</dbReference>
<dbReference type="InterPro" id="IPR036116">
    <property type="entry name" value="FN3_sf"/>
</dbReference>
<feature type="transmembrane region" description="Helical" evidence="17">
    <location>
        <begin position="2470"/>
        <end position="2492"/>
    </location>
</feature>
<evidence type="ECO:0000256" key="15">
    <source>
        <dbReference type="PROSITE-ProRule" id="PRU00152"/>
    </source>
</evidence>
<dbReference type="Proteomes" id="UP000838412">
    <property type="component" value="Chromosome 5"/>
</dbReference>
<comment type="similarity">
    <text evidence="3">Belongs to the polycystin family.</text>
</comment>
<evidence type="ECO:0000256" key="7">
    <source>
        <dbReference type="ARBA" id="ARBA00022729"/>
    </source>
</evidence>
<feature type="transmembrane region" description="Helical" evidence="17">
    <location>
        <begin position="1995"/>
        <end position="2018"/>
    </location>
</feature>
<feature type="domain" description="PLAT" evidence="18">
    <location>
        <begin position="1688"/>
        <end position="1806"/>
    </location>
</feature>
<evidence type="ECO:0000259" key="19">
    <source>
        <dbReference type="PROSITE" id="PS50853"/>
    </source>
</evidence>
<keyword evidence="7" id="KW-0732">Signal</keyword>
<dbReference type="PROSITE" id="PS50095">
    <property type="entry name" value="PLAT"/>
    <property type="match status" value="1"/>
</dbReference>
<dbReference type="SUPFAM" id="SSF54001">
    <property type="entry name" value="Cysteine proteinases"/>
    <property type="match status" value="1"/>
</dbReference>
<feature type="compositionally biased region" description="Acidic residues" evidence="16">
    <location>
        <begin position="1116"/>
        <end position="1129"/>
    </location>
</feature>
<evidence type="ECO:0000256" key="1">
    <source>
        <dbReference type="ARBA" id="ARBA00004141"/>
    </source>
</evidence>
<dbReference type="InterPro" id="IPR046338">
    <property type="entry name" value="GAIN_dom_sf"/>
</dbReference>
<dbReference type="InterPro" id="IPR051223">
    <property type="entry name" value="Polycystin"/>
</dbReference>
<evidence type="ECO:0000256" key="17">
    <source>
        <dbReference type="SAM" id="Phobius"/>
    </source>
</evidence>
<dbReference type="SMART" id="SM00060">
    <property type="entry name" value="FN3"/>
    <property type="match status" value="4"/>
</dbReference>
<evidence type="ECO:0000256" key="2">
    <source>
        <dbReference type="ARBA" id="ARBA00004236"/>
    </source>
</evidence>
<evidence type="ECO:0000256" key="11">
    <source>
        <dbReference type="ARBA" id="ARBA00023136"/>
    </source>
</evidence>
<comment type="subcellular location">
    <subcellularLocation>
        <location evidence="2">Cell membrane</location>
    </subcellularLocation>
    <subcellularLocation>
        <location evidence="1">Membrane</location>
        <topology evidence="1">Multi-pass membrane protein</topology>
    </subcellularLocation>
</comment>
<keyword evidence="12" id="KW-1015">Disulfide bond</keyword>
<organism evidence="20 21">
    <name type="scientific">Branchiostoma lanceolatum</name>
    <name type="common">Common lancelet</name>
    <name type="synonym">Amphioxus lanceolatum</name>
    <dbReference type="NCBI Taxonomy" id="7740"/>
    <lineage>
        <taxon>Eukaryota</taxon>
        <taxon>Metazoa</taxon>
        <taxon>Chordata</taxon>
        <taxon>Cephalochordata</taxon>
        <taxon>Leptocardii</taxon>
        <taxon>Amphioxiformes</taxon>
        <taxon>Branchiostomatidae</taxon>
        <taxon>Branchiostoma</taxon>
    </lineage>
</organism>
<dbReference type="Pfam" id="PF00041">
    <property type="entry name" value="fn3"/>
    <property type="match status" value="4"/>
</dbReference>
<dbReference type="Pfam" id="PF08016">
    <property type="entry name" value="PKD_channel"/>
    <property type="match status" value="1"/>
</dbReference>
<accession>A0A8J9ZVP5</accession>
<dbReference type="SUPFAM" id="SSF49723">
    <property type="entry name" value="Lipase/lipooxygenase domain (PLAT/LH2 domain)"/>
    <property type="match status" value="1"/>
</dbReference>
<evidence type="ECO:0000256" key="6">
    <source>
        <dbReference type="ARBA" id="ARBA00022723"/>
    </source>
</evidence>
<feature type="compositionally biased region" description="Basic and acidic residues" evidence="16">
    <location>
        <begin position="2710"/>
        <end position="2719"/>
    </location>
</feature>
<dbReference type="PANTHER" id="PTHR10877:SF194">
    <property type="entry name" value="LOCATION OF VULVA DEFECTIVE 1"/>
    <property type="match status" value="1"/>
</dbReference>
<dbReference type="Pfam" id="PF20519">
    <property type="entry name" value="Polycystin_dom"/>
    <property type="match status" value="1"/>
</dbReference>
<dbReference type="SMART" id="SM00308">
    <property type="entry name" value="LH2"/>
    <property type="match status" value="1"/>
</dbReference>
<dbReference type="SMART" id="SM00249">
    <property type="entry name" value="PHD"/>
    <property type="match status" value="1"/>
</dbReference>
<dbReference type="Pfam" id="PF01477">
    <property type="entry name" value="PLAT"/>
    <property type="match status" value="1"/>
</dbReference>
<proteinExistence type="inferred from homology"/>
<feature type="transmembrane region" description="Helical" evidence="17">
    <location>
        <begin position="1894"/>
        <end position="1917"/>
    </location>
</feature>
<feature type="domain" description="Fibronectin type-III" evidence="19">
    <location>
        <begin position="970"/>
        <end position="1061"/>
    </location>
</feature>
<dbReference type="InterPro" id="IPR036392">
    <property type="entry name" value="PLAT/LH2_dom_sf"/>
</dbReference>
<dbReference type="InterPro" id="IPR000203">
    <property type="entry name" value="GPS"/>
</dbReference>
<dbReference type="GO" id="GO:0008270">
    <property type="term" value="F:zinc ion binding"/>
    <property type="evidence" value="ECO:0007669"/>
    <property type="project" value="UniProtKB-KW"/>
</dbReference>
<gene>
    <name evidence="20" type="primary">PKD1L3</name>
    <name evidence="20" type="ORF">BLAG_LOCUS18843</name>
</gene>
<dbReference type="GO" id="GO:0005509">
    <property type="term" value="F:calcium ion binding"/>
    <property type="evidence" value="ECO:0007669"/>
    <property type="project" value="InterPro"/>
</dbReference>
<dbReference type="InterPro" id="IPR003915">
    <property type="entry name" value="PKD_2"/>
</dbReference>
<evidence type="ECO:0000256" key="12">
    <source>
        <dbReference type="ARBA" id="ARBA00023157"/>
    </source>
</evidence>
<evidence type="ECO:0000256" key="16">
    <source>
        <dbReference type="SAM" id="MobiDB-lite"/>
    </source>
</evidence>
<dbReference type="CDD" id="cd00063">
    <property type="entry name" value="FN3"/>
    <property type="match status" value="4"/>
</dbReference>
<feature type="transmembrane region" description="Helical" evidence="17">
    <location>
        <begin position="1852"/>
        <end position="1870"/>
    </location>
</feature>
<dbReference type="EMBL" id="OV696690">
    <property type="protein sequence ID" value="CAH1264486.1"/>
    <property type="molecule type" value="Genomic_DNA"/>
</dbReference>
<feature type="region of interest" description="Disordered" evidence="16">
    <location>
        <begin position="2674"/>
        <end position="2719"/>
    </location>
</feature>
<dbReference type="InterPro" id="IPR013783">
    <property type="entry name" value="Ig-like_fold"/>
</dbReference>
<dbReference type="InterPro" id="IPR038765">
    <property type="entry name" value="Papain-like_cys_pep_sf"/>
</dbReference>